<evidence type="ECO:0000313" key="2">
    <source>
        <dbReference type="EMBL" id="KAK5290584.1"/>
    </source>
</evidence>
<proteinExistence type="predicted"/>
<gene>
    <name evidence="2" type="primary">CDC24_1</name>
    <name evidence="2" type="ORF">LTR16_002504</name>
</gene>
<feature type="compositionally biased region" description="Low complexity" evidence="1">
    <location>
        <begin position="65"/>
        <end position="82"/>
    </location>
</feature>
<reference evidence="2 3" key="1">
    <citation type="submission" date="2023-08" db="EMBL/GenBank/DDBJ databases">
        <title>Black Yeasts Isolated from many extreme environments.</title>
        <authorList>
            <person name="Coleine C."/>
            <person name="Stajich J.E."/>
            <person name="Selbmann L."/>
        </authorList>
    </citation>
    <scope>NUCLEOTIDE SEQUENCE [LARGE SCALE GENOMIC DNA]</scope>
    <source>
        <strain evidence="2 3">CCFEE 536</strain>
    </source>
</reference>
<dbReference type="Proteomes" id="UP001357485">
    <property type="component" value="Unassembled WGS sequence"/>
</dbReference>
<keyword evidence="3" id="KW-1185">Reference proteome</keyword>
<evidence type="ECO:0000313" key="3">
    <source>
        <dbReference type="Proteomes" id="UP001357485"/>
    </source>
</evidence>
<name>A0ABR0M9E3_9PEZI</name>
<evidence type="ECO:0000256" key="1">
    <source>
        <dbReference type="SAM" id="MobiDB-lite"/>
    </source>
</evidence>
<feature type="compositionally biased region" description="Polar residues" evidence="1">
    <location>
        <begin position="117"/>
        <end position="129"/>
    </location>
</feature>
<dbReference type="EMBL" id="JAVRRA010000199">
    <property type="protein sequence ID" value="KAK5290584.1"/>
    <property type="molecule type" value="Genomic_DNA"/>
</dbReference>
<protein>
    <submittedName>
        <fullName evidence="2">Guanine nucleotide exchange factor for Cdc42p</fullName>
    </submittedName>
</protein>
<organism evidence="2 3">
    <name type="scientific">Cryomyces antarcticus</name>
    <dbReference type="NCBI Taxonomy" id="329879"/>
    <lineage>
        <taxon>Eukaryota</taxon>
        <taxon>Fungi</taxon>
        <taxon>Dikarya</taxon>
        <taxon>Ascomycota</taxon>
        <taxon>Pezizomycotina</taxon>
        <taxon>Dothideomycetes</taxon>
        <taxon>Dothideomycetes incertae sedis</taxon>
        <taxon>Cryomyces</taxon>
    </lineage>
</organism>
<comment type="caution">
    <text evidence="2">The sequence shown here is derived from an EMBL/GenBank/DDBJ whole genome shotgun (WGS) entry which is preliminary data.</text>
</comment>
<feature type="non-terminal residue" evidence="2">
    <location>
        <position position="135"/>
    </location>
</feature>
<accession>A0ABR0M9E3</accession>
<feature type="region of interest" description="Disordered" evidence="1">
    <location>
        <begin position="46"/>
        <end position="135"/>
    </location>
</feature>
<sequence>MLEHKPSLLGRFLKRHREGRAYAPPPRFAIGIPQPSLTLRTLQLQATASPAERGAESYFSPSVDTPMSSRTSSSSGMFSFPRQQVPANGYHGDEHSRHTAPAMGRSAYRDPSGGSNGYLTNGRTITTRPSLPLGN</sequence>